<dbReference type="RefSeq" id="WP_216121497.1">
    <property type="nucleotide sequence ID" value="NZ_CP086239.1"/>
</dbReference>
<dbReference type="InterPro" id="IPR003661">
    <property type="entry name" value="HisK_dim/P_dom"/>
</dbReference>
<keyword evidence="11" id="KW-0902">Two-component regulatory system</keyword>
<evidence type="ECO:0000256" key="3">
    <source>
        <dbReference type="ARBA" id="ARBA00004314"/>
    </source>
</evidence>
<evidence type="ECO:0000256" key="13">
    <source>
        <dbReference type="SAM" id="Coils"/>
    </source>
</evidence>
<evidence type="ECO:0000256" key="12">
    <source>
        <dbReference type="ARBA" id="ARBA00023136"/>
    </source>
</evidence>
<evidence type="ECO:0000256" key="8">
    <source>
        <dbReference type="ARBA" id="ARBA00022741"/>
    </source>
</evidence>
<dbReference type="PROSITE" id="PS50109">
    <property type="entry name" value="HIS_KIN"/>
    <property type="match status" value="1"/>
</dbReference>
<dbReference type="Pfam" id="PF02518">
    <property type="entry name" value="HATPase_c"/>
    <property type="match status" value="1"/>
</dbReference>
<dbReference type="InterPro" id="IPR005467">
    <property type="entry name" value="His_kinase_dom"/>
</dbReference>
<evidence type="ECO:0000259" key="17">
    <source>
        <dbReference type="PROSITE" id="PS50885"/>
    </source>
</evidence>
<keyword evidence="14" id="KW-1133">Transmembrane helix</keyword>
<dbReference type="InterPro" id="IPR050351">
    <property type="entry name" value="BphY/WalK/GraS-like"/>
</dbReference>
<comment type="catalytic activity">
    <reaction evidence="1">
        <text>ATP + protein L-histidine = ADP + protein N-phospho-L-histidine.</text>
        <dbReference type="EC" id="2.7.13.3"/>
    </reaction>
</comment>
<dbReference type="SMART" id="SM00091">
    <property type="entry name" value="PAS"/>
    <property type="match status" value="1"/>
</dbReference>
<dbReference type="AlphaFoldDB" id="A0AA47ELR6"/>
<name>A0AA47ELR6_9CLOT</name>
<dbReference type="CDD" id="cd00082">
    <property type="entry name" value="HisKA"/>
    <property type="match status" value="1"/>
</dbReference>
<dbReference type="Pfam" id="PF00512">
    <property type="entry name" value="HisKA"/>
    <property type="match status" value="1"/>
</dbReference>
<dbReference type="GO" id="GO:0016036">
    <property type="term" value="P:cellular response to phosphate starvation"/>
    <property type="evidence" value="ECO:0007669"/>
    <property type="project" value="TreeGrafter"/>
</dbReference>
<dbReference type="GO" id="GO:0005524">
    <property type="term" value="F:ATP binding"/>
    <property type="evidence" value="ECO:0007669"/>
    <property type="project" value="UniProtKB-KW"/>
</dbReference>
<dbReference type="InterPro" id="IPR031967">
    <property type="entry name" value="PhoR_single_Cache-like_dom"/>
</dbReference>
<dbReference type="GO" id="GO:0004721">
    <property type="term" value="F:phosphoprotein phosphatase activity"/>
    <property type="evidence" value="ECO:0007669"/>
    <property type="project" value="TreeGrafter"/>
</dbReference>
<feature type="domain" description="HAMP" evidence="17">
    <location>
        <begin position="178"/>
        <end position="230"/>
    </location>
</feature>
<keyword evidence="6" id="KW-0597">Phosphoprotein</keyword>
<accession>A0AA47ELR6</accession>
<dbReference type="InterPro" id="IPR003660">
    <property type="entry name" value="HAMP_dom"/>
</dbReference>
<dbReference type="Pfam" id="PF00672">
    <property type="entry name" value="HAMP"/>
    <property type="match status" value="1"/>
</dbReference>
<dbReference type="GO" id="GO:0006355">
    <property type="term" value="P:regulation of DNA-templated transcription"/>
    <property type="evidence" value="ECO:0007669"/>
    <property type="project" value="InterPro"/>
</dbReference>
<evidence type="ECO:0000256" key="1">
    <source>
        <dbReference type="ARBA" id="ARBA00000085"/>
    </source>
</evidence>
<evidence type="ECO:0000256" key="11">
    <source>
        <dbReference type="ARBA" id="ARBA00023012"/>
    </source>
</evidence>
<protein>
    <recommendedName>
        <fullName evidence="4">histidine kinase</fullName>
        <ecNumber evidence="4">2.7.13.3</ecNumber>
    </recommendedName>
</protein>
<keyword evidence="12 14" id="KW-0472">Membrane</keyword>
<feature type="coiled-coil region" evidence="13">
    <location>
        <begin position="215"/>
        <end position="242"/>
    </location>
</feature>
<dbReference type="CDD" id="cd00130">
    <property type="entry name" value="PAS"/>
    <property type="match status" value="1"/>
</dbReference>
<keyword evidence="8" id="KW-0547">Nucleotide-binding</keyword>
<keyword evidence="10" id="KW-0067">ATP-binding</keyword>
<dbReference type="GO" id="GO:0000155">
    <property type="term" value="F:phosphorelay sensor kinase activity"/>
    <property type="evidence" value="ECO:0007669"/>
    <property type="project" value="InterPro"/>
</dbReference>
<feature type="domain" description="Histidine kinase" evidence="15">
    <location>
        <begin position="353"/>
        <end position="567"/>
    </location>
</feature>
<dbReference type="NCBIfam" id="NF046044">
    <property type="entry name" value="PnpS"/>
    <property type="match status" value="1"/>
</dbReference>
<evidence type="ECO:0000259" key="16">
    <source>
        <dbReference type="PROSITE" id="PS50112"/>
    </source>
</evidence>
<comment type="subcellular location">
    <subcellularLocation>
        <location evidence="2">Cell membrane</location>
    </subcellularLocation>
    <subcellularLocation>
        <location evidence="3">Membrane raft</location>
        <topology evidence="3">Multi-pass membrane protein</topology>
    </subcellularLocation>
</comment>
<dbReference type="InterPro" id="IPR000014">
    <property type="entry name" value="PAS"/>
</dbReference>
<dbReference type="EC" id="2.7.13.3" evidence="4"/>
<keyword evidence="9 18" id="KW-0418">Kinase</keyword>
<dbReference type="SMART" id="SM00387">
    <property type="entry name" value="HATPase_c"/>
    <property type="match status" value="1"/>
</dbReference>
<reference evidence="18" key="1">
    <citation type="submission" date="2021-11" db="EMBL/GenBank/DDBJ databases">
        <title>Clostridia strains as spoilage organisms.</title>
        <authorList>
            <person name="Wambui J."/>
            <person name="Stevens M.J.A."/>
            <person name="Stephan R."/>
        </authorList>
    </citation>
    <scope>NUCLEOTIDE SEQUENCE</scope>
    <source>
        <strain evidence="18">CF009</strain>
    </source>
</reference>
<keyword evidence="5" id="KW-1003">Cell membrane</keyword>
<dbReference type="PROSITE" id="PS50885">
    <property type="entry name" value="HAMP"/>
    <property type="match status" value="1"/>
</dbReference>
<dbReference type="Pfam" id="PF16736">
    <property type="entry name" value="sCache_like"/>
    <property type="match status" value="1"/>
</dbReference>
<dbReference type="PANTHER" id="PTHR45453:SF1">
    <property type="entry name" value="PHOSPHATE REGULON SENSOR PROTEIN PHOR"/>
    <property type="match status" value="1"/>
</dbReference>
<proteinExistence type="predicted"/>
<feature type="domain" description="PAS" evidence="16">
    <location>
        <begin position="235"/>
        <end position="275"/>
    </location>
</feature>
<dbReference type="PROSITE" id="PS50112">
    <property type="entry name" value="PAS"/>
    <property type="match status" value="1"/>
</dbReference>
<organism evidence="18 19">
    <name type="scientific">Clostridium estertheticum</name>
    <dbReference type="NCBI Taxonomy" id="238834"/>
    <lineage>
        <taxon>Bacteria</taxon>
        <taxon>Bacillati</taxon>
        <taxon>Bacillota</taxon>
        <taxon>Clostridia</taxon>
        <taxon>Eubacteriales</taxon>
        <taxon>Clostridiaceae</taxon>
        <taxon>Clostridium</taxon>
    </lineage>
</organism>
<evidence type="ECO:0000256" key="7">
    <source>
        <dbReference type="ARBA" id="ARBA00022679"/>
    </source>
</evidence>
<dbReference type="Pfam" id="PF00989">
    <property type="entry name" value="PAS"/>
    <property type="match status" value="1"/>
</dbReference>
<dbReference type="Proteomes" id="UP001164733">
    <property type="component" value="Chromosome"/>
</dbReference>
<dbReference type="SMART" id="SM00388">
    <property type="entry name" value="HisKA"/>
    <property type="match status" value="1"/>
</dbReference>
<feature type="transmembrane region" description="Helical" evidence="14">
    <location>
        <begin position="155"/>
        <end position="174"/>
    </location>
</feature>
<dbReference type="InterPro" id="IPR013767">
    <property type="entry name" value="PAS_fold"/>
</dbReference>
<evidence type="ECO:0000313" key="19">
    <source>
        <dbReference type="Proteomes" id="UP001164733"/>
    </source>
</evidence>
<dbReference type="CDD" id="cd06225">
    <property type="entry name" value="HAMP"/>
    <property type="match status" value="1"/>
</dbReference>
<keyword evidence="14" id="KW-0812">Transmembrane</keyword>
<dbReference type="InterPro" id="IPR003594">
    <property type="entry name" value="HATPase_dom"/>
</dbReference>
<evidence type="ECO:0000256" key="14">
    <source>
        <dbReference type="SAM" id="Phobius"/>
    </source>
</evidence>
<dbReference type="FunFam" id="3.30.565.10:FF:000023">
    <property type="entry name" value="PAS domain-containing sensor histidine kinase"/>
    <property type="match status" value="1"/>
</dbReference>
<dbReference type="FunFam" id="1.10.287.130:FF:000001">
    <property type="entry name" value="Two-component sensor histidine kinase"/>
    <property type="match status" value="1"/>
</dbReference>
<feature type="transmembrane region" description="Helical" evidence="14">
    <location>
        <begin position="6"/>
        <end position="30"/>
    </location>
</feature>
<evidence type="ECO:0000256" key="6">
    <source>
        <dbReference type="ARBA" id="ARBA00022553"/>
    </source>
</evidence>
<keyword evidence="13" id="KW-0175">Coiled coil</keyword>
<evidence type="ECO:0000256" key="5">
    <source>
        <dbReference type="ARBA" id="ARBA00022475"/>
    </source>
</evidence>
<evidence type="ECO:0000256" key="4">
    <source>
        <dbReference type="ARBA" id="ARBA00012438"/>
    </source>
</evidence>
<evidence type="ECO:0000313" key="18">
    <source>
        <dbReference type="EMBL" id="WAG61729.1"/>
    </source>
</evidence>
<dbReference type="EMBL" id="CP086239">
    <property type="protein sequence ID" value="WAG61729.1"/>
    <property type="molecule type" value="Genomic_DNA"/>
</dbReference>
<dbReference type="CDD" id="cd00075">
    <property type="entry name" value="HATPase"/>
    <property type="match status" value="1"/>
</dbReference>
<dbReference type="GO" id="GO:0005886">
    <property type="term" value="C:plasma membrane"/>
    <property type="evidence" value="ECO:0007669"/>
    <property type="project" value="UniProtKB-SubCell"/>
</dbReference>
<keyword evidence="7" id="KW-0808">Transferase</keyword>
<evidence type="ECO:0000256" key="10">
    <source>
        <dbReference type="ARBA" id="ARBA00022840"/>
    </source>
</evidence>
<evidence type="ECO:0000256" key="2">
    <source>
        <dbReference type="ARBA" id="ARBA00004236"/>
    </source>
</evidence>
<dbReference type="PANTHER" id="PTHR45453">
    <property type="entry name" value="PHOSPHATE REGULON SENSOR PROTEIN PHOR"/>
    <property type="match status" value="1"/>
</dbReference>
<gene>
    <name evidence="18" type="ORF">LL038_05645</name>
</gene>
<dbReference type="SMART" id="SM00304">
    <property type="entry name" value="HAMP"/>
    <property type="match status" value="1"/>
</dbReference>
<dbReference type="GO" id="GO:0045121">
    <property type="term" value="C:membrane raft"/>
    <property type="evidence" value="ECO:0007669"/>
    <property type="project" value="UniProtKB-SubCell"/>
</dbReference>
<sequence length="567" mass="64789">MKKKLLIYLLSTVIFIFVVVTSLIVSIFNYEYEENLKDKLQINNNMIISLLQSNNLKDHQKFFTQNLKSSELRVTYIDKKGKVLYDSTVDVSTMDNHNVRQEIIKARSSGTGFSVRYSASTKKHMMYFATQFGDGFIIRSSNPLKIISGLGSKYFKLYILAIIFSAIMSIWFSLKLSYIIVRPITDLIFITSRISKGEFHRRVSILSNGEIGQLAKNFNEMADKLESTLNEVTDKQNRLEAILQSMDSGVIAVDRKNRVIIINPYAKKIFGITKDIIGQNLLDNIRNFELENILHQSDDNYKEIRISWPKERELRIKTADIINANDHIGTVAVVQDITEVKKLENMRTQFVANVSHELKTPLTSIKGFAETLKYVDDVETKEKFLNIINEEADRLTRLITDILTLSHIEQQEEVKMEKINVNKIVEDVYNLMKNTADLKGIQLSVKQQNVKILIGDADRFKQMLINLVDNGINYSESGNSVCIGTESKTDGFILWVQDTGVGIAKDQISRLFERFYRVDKARSRSKGGTGLGLAIVKHIVLEFNGKIYVESQLEVGSKFIIEIPYQD</sequence>
<dbReference type="NCBIfam" id="TIGR00229">
    <property type="entry name" value="sensory_box"/>
    <property type="match status" value="1"/>
</dbReference>
<evidence type="ECO:0000259" key="15">
    <source>
        <dbReference type="PROSITE" id="PS50109"/>
    </source>
</evidence>
<evidence type="ECO:0000256" key="9">
    <source>
        <dbReference type="ARBA" id="ARBA00022777"/>
    </source>
</evidence>